<evidence type="ECO:0000256" key="5">
    <source>
        <dbReference type="PROSITE-ProRule" id="PRU00335"/>
    </source>
</evidence>
<accession>A0A9X4E2K6</accession>
<protein>
    <submittedName>
        <fullName evidence="7">TetR family transcriptional regulator</fullName>
    </submittedName>
</protein>
<reference evidence="7" key="1">
    <citation type="submission" date="2022-10" db="EMBL/GenBank/DDBJ databases">
        <authorList>
            <person name="Boutroux M."/>
        </authorList>
    </citation>
    <scope>NUCLEOTIDE SEQUENCE</scope>
    <source>
        <strain evidence="7">51.81</strain>
    </source>
</reference>
<dbReference type="Pfam" id="PF08361">
    <property type="entry name" value="TetR_C_2"/>
    <property type="match status" value="1"/>
</dbReference>
<dbReference type="PANTHER" id="PTHR30055">
    <property type="entry name" value="HTH-TYPE TRANSCRIPTIONAL REGULATOR RUTR"/>
    <property type="match status" value="1"/>
</dbReference>
<dbReference type="EMBL" id="JAPQFL010000006">
    <property type="protein sequence ID" value="MDD9328476.1"/>
    <property type="molecule type" value="Genomic_DNA"/>
</dbReference>
<keyword evidence="1" id="KW-0678">Repressor</keyword>
<dbReference type="RefSeq" id="WP_274585549.1">
    <property type="nucleotide sequence ID" value="NZ_CP146598.1"/>
</dbReference>
<keyword evidence="9" id="KW-1185">Reference proteome</keyword>
<dbReference type="Proteomes" id="UP001149607">
    <property type="component" value="Chromosome"/>
</dbReference>
<keyword evidence="4" id="KW-0804">Transcription</keyword>
<evidence type="ECO:0000256" key="2">
    <source>
        <dbReference type="ARBA" id="ARBA00023015"/>
    </source>
</evidence>
<dbReference type="Pfam" id="PF00440">
    <property type="entry name" value="TetR_N"/>
    <property type="match status" value="1"/>
</dbReference>
<gene>
    <name evidence="7" type="ORF">ORY91_001903</name>
    <name evidence="8" type="ORF">V9W64_03805</name>
</gene>
<dbReference type="AlphaFoldDB" id="A0A9X4E2K6"/>
<name>A0A9X4E2K6_9NEIS</name>
<evidence type="ECO:0000256" key="1">
    <source>
        <dbReference type="ARBA" id="ARBA00022491"/>
    </source>
</evidence>
<dbReference type="EMBL" id="CP146598">
    <property type="protein sequence ID" value="WWY03868.1"/>
    <property type="molecule type" value="Genomic_DNA"/>
</dbReference>
<dbReference type="InterPro" id="IPR050109">
    <property type="entry name" value="HTH-type_TetR-like_transc_reg"/>
</dbReference>
<dbReference type="PROSITE" id="PS50977">
    <property type="entry name" value="HTH_TETR_2"/>
    <property type="match status" value="1"/>
</dbReference>
<evidence type="ECO:0000256" key="3">
    <source>
        <dbReference type="ARBA" id="ARBA00023125"/>
    </source>
</evidence>
<dbReference type="SUPFAM" id="SSF46689">
    <property type="entry name" value="Homeodomain-like"/>
    <property type="match status" value="1"/>
</dbReference>
<dbReference type="SUPFAM" id="SSF48498">
    <property type="entry name" value="Tetracyclin repressor-like, C-terminal domain"/>
    <property type="match status" value="1"/>
</dbReference>
<feature type="domain" description="HTH tetR-type" evidence="6">
    <location>
        <begin position="7"/>
        <end position="67"/>
    </location>
</feature>
<dbReference type="InterPro" id="IPR013572">
    <property type="entry name" value="Tscrpt_reg_MAATS_C"/>
</dbReference>
<feature type="DNA-binding region" description="H-T-H motif" evidence="5">
    <location>
        <begin position="30"/>
        <end position="49"/>
    </location>
</feature>
<evidence type="ECO:0000313" key="8">
    <source>
        <dbReference type="EMBL" id="WWY03868.1"/>
    </source>
</evidence>
<dbReference type="InterPro" id="IPR009057">
    <property type="entry name" value="Homeodomain-like_sf"/>
</dbReference>
<sequence length="220" mass="24762">MRKAKAQATRQQLLDAALEAFYENGVAGTSLDAIAKRAGVTRGALYWHFKNKEDLFENLLKQTFDTVRHAFSDGLTQQADAAGTPLKNALTYLLAHAEENETTRKLCTILHLKCEHIEANRTITDIHKKYSALWEAHFRAAIEQEIRDGRLPADLDTDAATVFLQAAVNGLLQNWLYNQEWDLKRLTPPVLDTALFALSRSPALRRPPRQLAGDRQSGLR</sequence>
<dbReference type="PANTHER" id="PTHR30055:SF240">
    <property type="entry name" value="HTH-TYPE TRANSCRIPTIONAL REGULATOR ACRR"/>
    <property type="match status" value="1"/>
</dbReference>
<evidence type="ECO:0000259" key="6">
    <source>
        <dbReference type="PROSITE" id="PS50977"/>
    </source>
</evidence>
<dbReference type="FunFam" id="1.10.10.60:FF:000141">
    <property type="entry name" value="TetR family transcriptional regulator"/>
    <property type="match status" value="1"/>
</dbReference>
<evidence type="ECO:0000313" key="7">
    <source>
        <dbReference type="EMBL" id="MDD9328476.1"/>
    </source>
</evidence>
<dbReference type="PRINTS" id="PR00455">
    <property type="entry name" value="HTHTETR"/>
</dbReference>
<keyword evidence="3 5" id="KW-0238">DNA-binding</keyword>
<dbReference type="InterPro" id="IPR036271">
    <property type="entry name" value="Tet_transcr_reg_TetR-rel_C_sf"/>
</dbReference>
<evidence type="ECO:0000313" key="9">
    <source>
        <dbReference type="Proteomes" id="UP001149607"/>
    </source>
</evidence>
<dbReference type="GO" id="GO:0000976">
    <property type="term" value="F:transcription cis-regulatory region binding"/>
    <property type="evidence" value="ECO:0007669"/>
    <property type="project" value="TreeGrafter"/>
</dbReference>
<evidence type="ECO:0000256" key="4">
    <source>
        <dbReference type="ARBA" id="ARBA00023163"/>
    </source>
</evidence>
<dbReference type="GO" id="GO:0003700">
    <property type="term" value="F:DNA-binding transcription factor activity"/>
    <property type="evidence" value="ECO:0007669"/>
    <property type="project" value="TreeGrafter"/>
</dbReference>
<proteinExistence type="predicted"/>
<dbReference type="InterPro" id="IPR001647">
    <property type="entry name" value="HTH_TetR"/>
</dbReference>
<dbReference type="Gene3D" id="1.10.357.10">
    <property type="entry name" value="Tetracycline Repressor, domain 2"/>
    <property type="match status" value="1"/>
</dbReference>
<dbReference type="PROSITE" id="PS01081">
    <property type="entry name" value="HTH_TETR_1"/>
    <property type="match status" value="1"/>
</dbReference>
<keyword evidence="2" id="KW-0805">Transcription regulation</keyword>
<organism evidence="7">
    <name type="scientific">Neisseria leonii</name>
    <dbReference type="NCBI Taxonomy" id="2995413"/>
    <lineage>
        <taxon>Bacteria</taxon>
        <taxon>Pseudomonadati</taxon>
        <taxon>Pseudomonadota</taxon>
        <taxon>Betaproteobacteria</taxon>
        <taxon>Neisseriales</taxon>
        <taxon>Neisseriaceae</taxon>
        <taxon>Neisseria</taxon>
    </lineage>
</organism>
<reference evidence="8" key="2">
    <citation type="submission" date="2024-02" db="EMBL/GenBank/DDBJ databases">
        <title>Neisseria leonii sp. nov.</title>
        <authorList>
            <person name="Boutroux M."/>
            <person name="Favre-Rochex S."/>
            <person name="Gorgette O."/>
            <person name="Touak G."/>
            <person name="Muhle E."/>
            <person name="Chesneau O."/>
            <person name="Clermont D."/>
            <person name="Rahi P."/>
        </authorList>
    </citation>
    <scope>NUCLEOTIDE SEQUENCE</scope>
    <source>
        <strain evidence="8">51.81</strain>
    </source>
</reference>
<dbReference type="InterPro" id="IPR023772">
    <property type="entry name" value="DNA-bd_HTH_TetR-type_CS"/>
</dbReference>